<feature type="domain" description="BTB" evidence="6">
    <location>
        <begin position="284"/>
        <end position="350"/>
    </location>
</feature>
<evidence type="ECO:0000256" key="3">
    <source>
        <dbReference type="ARBA" id="ARBA00022679"/>
    </source>
</evidence>
<evidence type="ECO:0000256" key="1">
    <source>
        <dbReference type="ARBA" id="ARBA00007409"/>
    </source>
</evidence>
<keyword evidence="10" id="KW-1185">Reference proteome</keyword>
<dbReference type="Proteomes" id="UP001213000">
    <property type="component" value="Unassembled WGS sequence"/>
</dbReference>
<dbReference type="InterPro" id="IPR010987">
    <property type="entry name" value="Glutathione-S-Trfase_C-like"/>
</dbReference>
<dbReference type="SUPFAM" id="SSF52833">
    <property type="entry name" value="Thioredoxin-like"/>
    <property type="match status" value="1"/>
</dbReference>
<dbReference type="GO" id="GO:0004602">
    <property type="term" value="F:glutathione peroxidase activity"/>
    <property type="evidence" value="ECO:0007669"/>
    <property type="project" value="UniProtKB-ARBA"/>
</dbReference>
<comment type="catalytic activity">
    <reaction evidence="4">
        <text>RX + glutathione = an S-substituted glutathione + a halide anion + H(+)</text>
        <dbReference type="Rhea" id="RHEA:16437"/>
        <dbReference type="ChEBI" id="CHEBI:15378"/>
        <dbReference type="ChEBI" id="CHEBI:16042"/>
        <dbReference type="ChEBI" id="CHEBI:17792"/>
        <dbReference type="ChEBI" id="CHEBI:57925"/>
        <dbReference type="ChEBI" id="CHEBI:90779"/>
        <dbReference type="EC" id="2.5.1.18"/>
    </reaction>
</comment>
<dbReference type="FunFam" id="3.40.30.10:FF:000156">
    <property type="entry name" value="Glutathione S-transferase 1"/>
    <property type="match status" value="1"/>
</dbReference>
<dbReference type="Gene3D" id="1.20.1050.10">
    <property type="match status" value="1"/>
</dbReference>
<dbReference type="EMBL" id="JANIEX010000989">
    <property type="protein sequence ID" value="KAJ3561544.1"/>
    <property type="molecule type" value="Genomic_DNA"/>
</dbReference>
<dbReference type="SUPFAM" id="SSF54695">
    <property type="entry name" value="POZ domain"/>
    <property type="match status" value="1"/>
</dbReference>
<proteinExistence type="inferred from homology"/>
<comment type="caution">
    <text evidence="9">The sequence shown here is derived from an EMBL/GenBank/DDBJ whole genome shotgun (WGS) entry which is preliminary data.</text>
</comment>
<evidence type="ECO:0000259" key="7">
    <source>
        <dbReference type="PROSITE" id="PS50404"/>
    </source>
</evidence>
<dbReference type="PROSITE" id="PS50405">
    <property type="entry name" value="GST_CTER"/>
    <property type="match status" value="1"/>
</dbReference>
<evidence type="ECO:0000313" key="10">
    <source>
        <dbReference type="Proteomes" id="UP001213000"/>
    </source>
</evidence>
<name>A0AAD5VLI7_9AGAR</name>
<dbReference type="SFLD" id="SFLDG00358">
    <property type="entry name" value="Main_(cytGST)"/>
    <property type="match status" value="1"/>
</dbReference>
<evidence type="ECO:0000259" key="8">
    <source>
        <dbReference type="PROSITE" id="PS50405"/>
    </source>
</evidence>
<dbReference type="Pfam" id="PF00651">
    <property type="entry name" value="BTB"/>
    <property type="match status" value="1"/>
</dbReference>
<feature type="domain" description="GST N-terminal" evidence="7">
    <location>
        <begin position="10"/>
        <end position="93"/>
    </location>
</feature>
<dbReference type="InterPro" id="IPR004045">
    <property type="entry name" value="Glutathione_S-Trfase_N"/>
</dbReference>
<comment type="similarity">
    <text evidence="1">Belongs to the GST superfamily.</text>
</comment>
<protein>
    <recommendedName>
        <fullName evidence="2">glutathione transferase</fullName>
        <ecNumber evidence="2">2.5.1.18</ecNumber>
    </recommendedName>
</protein>
<dbReference type="InterPro" id="IPR000210">
    <property type="entry name" value="BTB/POZ_dom"/>
</dbReference>
<evidence type="ECO:0000256" key="4">
    <source>
        <dbReference type="ARBA" id="ARBA00047960"/>
    </source>
</evidence>
<dbReference type="PROSITE" id="PS50404">
    <property type="entry name" value="GST_NTER"/>
    <property type="match status" value="1"/>
</dbReference>
<dbReference type="Gene3D" id="3.40.30.10">
    <property type="entry name" value="Glutaredoxin"/>
    <property type="match status" value="1"/>
</dbReference>
<dbReference type="PANTHER" id="PTHR44051">
    <property type="entry name" value="GLUTATHIONE S-TRANSFERASE-RELATED"/>
    <property type="match status" value="1"/>
</dbReference>
<dbReference type="InterPro" id="IPR040079">
    <property type="entry name" value="Glutathione_S-Trfase"/>
</dbReference>
<dbReference type="InterPro" id="IPR011333">
    <property type="entry name" value="SKP1/BTB/POZ_sf"/>
</dbReference>
<dbReference type="CDD" id="cd03046">
    <property type="entry name" value="GST_N_GTT1_like"/>
    <property type="match status" value="1"/>
</dbReference>
<dbReference type="Gene3D" id="3.30.710.10">
    <property type="entry name" value="Potassium Channel Kv1.1, Chain A"/>
    <property type="match status" value="1"/>
</dbReference>
<evidence type="ECO:0000256" key="5">
    <source>
        <dbReference type="SAM" id="MobiDB-lite"/>
    </source>
</evidence>
<reference evidence="9" key="1">
    <citation type="submission" date="2022-07" db="EMBL/GenBank/DDBJ databases">
        <title>Genome Sequence of Leucocoprinus birnbaumii.</title>
        <authorList>
            <person name="Buettner E."/>
        </authorList>
    </citation>
    <scope>NUCLEOTIDE SEQUENCE</scope>
    <source>
        <strain evidence="9">VT141</strain>
    </source>
</reference>
<dbReference type="InterPro" id="IPR036282">
    <property type="entry name" value="Glutathione-S-Trfase_C_sf"/>
</dbReference>
<gene>
    <name evidence="9" type="ORF">NP233_g10128</name>
</gene>
<evidence type="ECO:0000313" key="9">
    <source>
        <dbReference type="EMBL" id="KAJ3561544.1"/>
    </source>
</evidence>
<feature type="domain" description="GST C-terminal" evidence="8">
    <location>
        <begin position="113"/>
        <end position="235"/>
    </location>
</feature>
<dbReference type="GO" id="GO:0005737">
    <property type="term" value="C:cytoplasm"/>
    <property type="evidence" value="ECO:0007669"/>
    <property type="project" value="UniProtKB-ARBA"/>
</dbReference>
<organism evidence="9 10">
    <name type="scientific">Leucocoprinus birnbaumii</name>
    <dbReference type="NCBI Taxonomy" id="56174"/>
    <lineage>
        <taxon>Eukaryota</taxon>
        <taxon>Fungi</taxon>
        <taxon>Dikarya</taxon>
        <taxon>Basidiomycota</taxon>
        <taxon>Agaricomycotina</taxon>
        <taxon>Agaricomycetes</taxon>
        <taxon>Agaricomycetidae</taxon>
        <taxon>Agaricales</taxon>
        <taxon>Agaricineae</taxon>
        <taxon>Agaricaceae</taxon>
        <taxon>Leucocoprinus</taxon>
    </lineage>
</organism>
<dbReference type="SUPFAM" id="SSF47616">
    <property type="entry name" value="GST C-terminal domain-like"/>
    <property type="match status" value="1"/>
</dbReference>
<accession>A0AAD5VLI7</accession>
<keyword evidence="3" id="KW-0808">Transferase</keyword>
<evidence type="ECO:0000256" key="2">
    <source>
        <dbReference type="ARBA" id="ARBA00012452"/>
    </source>
</evidence>
<dbReference type="GO" id="GO:0004364">
    <property type="term" value="F:glutathione transferase activity"/>
    <property type="evidence" value="ECO:0007669"/>
    <property type="project" value="UniProtKB-EC"/>
</dbReference>
<dbReference type="EC" id="2.5.1.18" evidence="2"/>
<dbReference type="PROSITE" id="PS50097">
    <property type="entry name" value="BTB"/>
    <property type="match status" value="1"/>
</dbReference>
<dbReference type="CDD" id="cd18186">
    <property type="entry name" value="BTB_POZ_ZBTB_KLHL-like"/>
    <property type="match status" value="1"/>
</dbReference>
<dbReference type="Pfam" id="PF02798">
    <property type="entry name" value="GST_N"/>
    <property type="match status" value="1"/>
</dbReference>
<evidence type="ECO:0000259" key="6">
    <source>
        <dbReference type="PROSITE" id="PS50097"/>
    </source>
</evidence>
<dbReference type="InterPro" id="IPR036249">
    <property type="entry name" value="Thioredoxin-like_sf"/>
</dbReference>
<sequence length="593" mass="67395">MMTTAGEGSSAKIILHHLDNARSQRILWLLEELGVPYEIKMYKRTTLKTAPPELSKVHALGKAPVITDVETGISLAESGAIIEYLIAKYGSGRFEPTANGMADNFYFTHYGEGTLQQLLVNRFRFRTFADNAPTISKVFVKPIMEKMDKLFVQPELERNADFLEKHLEKVKETGWWFAGGEHPTAADFVMSFTLEVLCQRGSEYVGPNIKEWVRRLQARPAYKRPLPSGPPDPAMSPTSPNVDSLELAASEDRCSACPSPSTTSASTDWKLMASQHPDFWFRDGSIVLCVDKTLFRVHQTILGKHSEVFDDMFSIPQPTAEDEDMVEGCRVVMLHDAKDDFVDLLNAIYDPSYFDDWPSDADLSQVLTFVSGILKLSTKYLIRSFRQRCITLLTSKFPTTFVDYVAKSNRDPPEKYDSDSVMRAAVLAQENNVPEVLPYAYYCIARMSPRRMLQQRPHDVSWKEKTVCLIGRERLRMAEMTLSYSFLLVFQRSATCESYLCADARGPHAEWHVVDAAKAPNPLRKYTTWSRLNVCNACVAHCQSQHQKGREEVWERLPEMFELGTWEQLKKQQGMGDASPRLKTKPSRHSFPL</sequence>
<dbReference type="SMART" id="SM00225">
    <property type="entry name" value="BTB"/>
    <property type="match status" value="1"/>
</dbReference>
<feature type="region of interest" description="Disordered" evidence="5">
    <location>
        <begin position="571"/>
        <end position="593"/>
    </location>
</feature>
<dbReference type="SFLD" id="SFLDS00019">
    <property type="entry name" value="Glutathione_Transferase_(cytos"/>
    <property type="match status" value="1"/>
</dbReference>
<feature type="compositionally biased region" description="Basic residues" evidence="5">
    <location>
        <begin position="582"/>
        <end position="593"/>
    </location>
</feature>
<dbReference type="AlphaFoldDB" id="A0AAD5VLI7"/>
<dbReference type="PANTHER" id="PTHR44051:SF9">
    <property type="entry name" value="GLUTATHIONE S-TRANSFERASE 1"/>
    <property type="match status" value="1"/>
</dbReference>